<dbReference type="AlphaFoldDB" id="M1UUB6"/>
<accession>M1UUB6</accession>
<name>M1UUB6_CYAM1</name>
<keyword evidence="2" id="KW-0812">Transmembrane</keyword>
<feature type="compositionally biased region" description="Basic residues" evidence="1">
    <location>
        <begin position="119"/>
        <end position="129"/>
    </location>
</feature>
<gene>
    <name evidence="3" type="ORF">CYME_CMO047C</name>
</gene>
<keyword evidence="2" id="KW-1133">Transmembrane helix</keyword>
<dbReference type="GeneID" id="16995549"/>
<dbReference type="SUPFAM" id="SSF57938">
    <property type="entry name" value="DnaJ/Hsp40 cysteine-rich domain"/>
    <property type="match status" value="1"/>
</dbReference>
<feature type="compositionally biased region" description="Low complexity" evidence="1">
    <location>
        <begin position="130"/>
        <end position="141"/>
    </location>
</feature>
<sequence>MHTLHLATKQPFGVHCVAVSPRGRRRQQQQQQQQYPQKRTAGVPLAFGGGWEVTLGSLLSTLLALGLVLWAERRSCSACQGTGMAPCPSCRGTGWAPGARAQVCGRCDGVARVPCPRCAGRRPRQRQSSRRSTTFTTRGDK</sequence>
<feature type="transmembrane region" description="Helical" evidence="2">
    <location>
        <begin position="53"/>
        <end position="71"/>
    </location>
</feature>
<dbReference type="RefSeq" id="XP_005537472.1">
    <property type="nucleotide sequence ID" value="XM_005537415.1"/>
</dbReference>
<dbReference type="KEGG" id="cme:CYME_CMO047C"/>
<protein>
    <submittedName>
        <fullName evidence="3">Uncharacterized protein</fullName>
    </submittedName>
</protein>
<reference evidence="3 4" key="1">
    <citation type="journal article" date="2004" name="Nature">
        <title>Genome sequence of the ultrasmall unicellular red alga Cyanidioschyzon merolae 10D.</title>
        <authorList>
            <person name="Matsuzaki M."/>
            <person name="Misumi O."/>
            <person name="Shin-i T."/>
            <person name="Maruyama S."/>
            <person name="Takahara M."/>
            <person name="Miyagishima S."/>
            <person name="Mori T."/>
            <person name="Nishida K."/>
            <person name="Yagisawa F."/>
            <person name="Nishida K."/>
            <person name="Yoshida Y."/>
            <person name="Nishimura Y."/>
            <person name="Nakao S."/>
            <person name="Kobayashi T."/>
            <person name="Momoyama Y."/>
            <person name="Higashiyama T."/>
            <person name="Minoda A."/>
            <person name="Sano M."/>
            <person name="Nomoto H."/>
            <person name="Oishi K."/>
            <person name="Hayashi H."/>
            <person name="Ohta F."/>
            <person name="Nishizaka S."/>
            <person name="Haga S."/>
            <person name="Miura S."/>
            <person name="Morishita T."/>
            <person name="Kabeya Y."/>
            <person name="Terasawa K."/>
            <person name="Suzuki Y."/>
            <person name="Ishii Y."/>
            <person name="Asakawa S."/>
            <person name="Takano H."/>
            <person name="Ohta N."/>
            <person name="Kuroiwa H."/>
            <person name="Tanaka K."/>
            <person name="Shimizu N."/>
            <person name="Sugano S."/>
            <person name="Sato N."/>
            <person name="Nozaki H."/>
            <person name="Ogasawara N."/>
            <person name="Kohara Y."/>
            <person name="Kuroiwa T."/>
        </authorList>
    </citation>
    <scope>NUCLEOTIDE SEQUENCE [LARGE SCALE GENOMIC DNA]</scope>
    <source>
        <strain evidence="3 4">10D</strain>
    </source>
</reference>
<evidence type="ECO:0000256" key="1">
    <source>
        <dbReference type="SAM" id="MobiDB-lite"/>
    </source>
</evidence>
<reference evidence="3 4" key="2">
    <citation type="journal article" date="2007" name="BMC Biol.">
        <title>A 100%-complete sequence reveals unusually simple genomic features in the hot-spring red alga Cyanidioschyzon merolae.</title>
        <authorList>
            <person name="Nozaki H."/>
            <person name="Takano H."/>
            <person name="Misumi O."/>
            <person name="Terasawa K."/>
            <person name="Matsuzaki M."/>
            <person name="Maruyama S."/>
            <person name="Nishida K."/>
            <person name="Yagisawa F."/>
            <person name="Yoshida Y."/>
            <person name="Fujiwara T."/>
            <person name="Takio S."/>
            <person name="Tamura K."/>
            <person name="Chung S.J."/>
            <person name="Nakamura S."/>
            <person name="Kuroiwa H."/>
            <person name="Tanaka K."/>
            <person name="Sato N."/>
            <person name="Kuroiwa T."/>
        </authorList>
    </citation>
    <scope>NUCLEOTIDE SEQUENCE [LARGE SCALE GENOMIC DNA]</scope>
    <source>
        <strain evidence="3 4">10D</strain>
    </source>
</reference>
<evidence type="ECO:0000313" key="3">
    <source>
        <dbReference type="EMBL" id="BAM81436.1"/>
    </source>
</evidence>
<keyword evidence="2" id="KW-0472">Membrane</keyword>
<dbReference type="EMBL" id="AP006497">
    <property type="protein sequence ID" value="BAM81436.1"/>
    <property type="molecule type" value="Genomic_DNA"/>
</dbReference>
<evidence type="ECO:0000256" key="2">
    <source>
        <dbReference type="SAM" id="Phobius"/>
    </source>
</evidence>
<proteinExistence type="predicted"/>
<organism evidence="3 4">
    <name type="scientific">Cyanidioschyzon merolae (strain NIES-3377 / 10D)</name>
    <name type="common">Unicellular red alga</name>
    <dbReference type="NCBI Taxonomy" id="280699"/>
    <lineage>
        <taxon>Eukaryota</taxon>
        <taxon>Rhodophyta</taxon>
        <taxon>Bangiophyceae</taxon>
        <taxon>Cyanidiales</taxon>
        <taxon>Cyanidiaceae</taxon>
        <taxon>Cyanidioschyzon</taxon>
    </lineage>
</organism>
<keyword evidence="4" id="KW-1185">Reference proteome</keyword>
<evidence type="ECO:0000313" key="4">
    <source>
        <dbReference type="Proteomes" id="UP000007014"/>
    </source>
</evidence>
<dbReference type="InterPro" id="IPR036410">
    <property type="entry name" value="HSP_DnaJ_Cys-rich_dom_sf"/>
</dbReference>
<dbReference type="Proteomes" id="UP000007014">
    <property type="component" value="Chromosome 15"/>
</dbReference>
<feature type="region of interest" description="Disordered" evidence="1">
    <location>
        <begin position="119"/>
        <end position="141"/>
    </location>
</feature>